<keyword evidence="5" id="KW-0862">Zinc</keyword>
<evidence type="ECO:0000256" key="4">
    <source>
        <dbReference type="ARBA" id="ARBA00022801"/>
    </source>
</evidence>
<organism evidence="8 10">
    <name type="scientific">Kosakonia oryzae</name>
    <dbReference type="NCBI Taxonomy" id="497725"/>
    <lineage>
        <taxon>Bacteria</taxon>
        <taxon>Pseudomonadati</taxon>
        <taxon>Pseudomonadota</taxon>
        <taxon>Gammaproteobacteria</taxon>
        <taxon>Enterobacterales</taxon>
        <taxon>Enterobacteriaceae</taxon>
        <taxon>Kosakonia</taxon>
    </lineage>
</organism>
<evidence type="ECO:0000256" key="3">
    <source>
        <dbReference type="ARBA" id="ARBA00022723"/>
    </source>
</evidence>
<dbReference type="EMBL" id="FOKO01000005">
    <property type="protein sequence ID" value="SFC99442.1"/>
    <property type="molecule type" value="Genomic_DNA"/>
</dbReference>
<evidence type="ECO:0000256" key="1">
    <source>
        <dbReference type="ARBA" id="ARBA00001947"/>
    </source>
</evidence>
<dbReference type="CDD" id="cd07729">
    <property type="entry name" value="AHL_lactonase_MBL-fold"/>
    <property type="match status" value="1"/>
</dbReference>
<evidence type="ECO:0000313" key="7">
    <source>
        <dbReference type="EMBL" id="ANI84958.1"/>
    </source>
</evidence>
<keyword evidence="3" id="KW-0479">Metal-binding</keyword>
<dbReference type="AlphaFoldDB" id="A0AA94H6B8"/>
<accession>A0AA94H6B8</accession>
<evidence type="ECO:0000256" key="5">
    <source>
        <dbReference type="ARBA" id="ARBA00022833"/>
    </source>
</evidence>
<dbReference type="NCBIfam" id="NF045700">
    <property type="entry name" value="AHLLactAttM"/>
    <property type="match status" value="1"/>
</dbReference>
<reference evidence="8 10" key="1">
    <citation type="submission" date="2016-10" db="EMBL/GenBank/DDBJ databases">
        <authorList>
            <person name="Varghese N."/>
            <person name="Submissions S."/>
        </authorList>
    </citation>
    <scope>NUCLEOTIDE SEQUENCE [LARGE SCALE GENOMIC DNA]</scope>
    <source>
        <strain evidence="8 10">CGMCC 1.7012</strain>
    </source>
</reference>
<dbReference type="KEGG" id="kor:AWR26_23435"/>
<dbReference type="SUPFAM" id="SSF56281">
    <property type="entry name" value="Metallo-hydrolase/oxidoreductase"/>
    <property type="match status" value="1"/>
</dbReference>
<evidence type="ECO:0000256" key="2">
    <source>
        <dbReference type="ARBA" id="ARBA00007749"/>
    </source>
</evidence>
<dbReference type="PANTHER" id="PTHR42978">
    <property type="entry name" value="QUORUM-QUENCHING LACTONASE YTNP-RELATED-RELATED"/>
    <property type="match status" value="1"/>
</dbReference>
<dbReference type="EMBL" id="CP014007">
    <property type="protein sequence ID" value="ANI84958.1"/>
    <property type="molecule type" value="Genomic_DNA"/>
</dbReference>
<dbReference type="SMART" id="SM00849">
    <property type="entry name" value="Lactamase_B"/>
    <property type="match status" value="1"/>
</dbReference>
<dbReference type="InterPro" id="IPR001279">
    <property type="entry name" value="Metallo-B-lactamas"/>
</dbReference>
<dbReference type="InterPro" id="IPR036866">
    <property type="entry name" value="RibonucZ/Hydroxyglut_hydro"/>
</dbReference>
<dbReference type="PANTHER" id="PTHR42978:SF2">
    <property type="entry name" value="102 KBASES UNSTABLE REGION: FROM 1 TO 119443"/>
    <property type="match status" value="1"/>
</dbReference>
<dbReference type="Proteomes" id="UP000182314">
    <property type="component" value="Unassembled WGS sequence"/>
</dbReference>
<comment type="cofactor">
    <cofactor evidence="1">
        <name>Zn(2+)</name>
        <dbReference type="ChEBI" id="CHEBI:29105"/>
    </cofactor>
</comment>
<gene>
    <name evidence="7" type="ORF">AWR26_23435</name>
    <name evidence="8" type="ORF">SAMN05216286_3828</name>
</gene>
<dbReference type="Proteomes" id="UP000078227">
    <property type="component" value="Chromosome"/>
</dbReference>
<keyword evidence="4" id="KW-0378">Hydrolase</keyword>
<sequence>MSEIKLYILQSGHQRCQYHDIRMNQGKGDSYVIPVPWFLLTHPQGNTVIDGGLAVEGLNNPHGYWGNAVEHYEPIMDADQGCASQLTNLGISPESVRYVLLSHLHADHTGAIGRFPAATHIVQREEYDYAFSPDWFAAGAYCRQDFDRKGLKWHFLKGLETDGFDLYGDGVLQAFFTPGHTPGHQSFIVSLPSGRTFTLAIDAAYTLDHFYDKALPGLMTSASEAARSVAKLRALTEMHNAEIIPGHDPDIWPRYVMKTEGYN</sequence>
<proteinExistence type="inferred from homology"/>
<evidence type="ECO:0000313" key="8">
    <source>
        <dbReference type="EMBL" id="SFC99442.1"/>
    </source>
</evidence>
<dbReference type="InterPro" id="IPR054889">
    <property type="entry name" value="AHLLactAttM"/>
</dbReference>
<reference evidence="7 9" key="2">
    <citation type="submission" date="2021-03" db="EMBL/GenBank/DDBJ databases">
        <authorList>
            <person name="Li Y."/>
            <person name="Li S."/>
            <person name="Chen M."/>
            <person name="Peng G."/>
            <person name="Tan Z."/>
            <person name="An Q."/>
        </authorList>
    </citation>
    <scope>NUCLEOTIDE SEQUENCE [LARGE SCALE GENOMIC DNA]</scope>
    <source>
        <strain evidence="7 9">Ola 51</strain>
    </source>
</reference>
<evidence type="ECO:0000313" key="10">
    <source>
        <dbReference type="Proteomes" id="UP000182314"/>
    </source>
</evidence>
<comment type="similarity">
    <text evidence="2">Belongs to the metallo-beta-lactamase superfamily.</text>
</comment>
<evidence type="ECO:0000259" key="6">
    <source>
        <dbReference type="SMART" id="SM00849"/>
    </source>
</evidence>
<protein>
    <submittedName>
        <fullName evidence="8">Metallo-beta-lactamase superfamily protein</fullName>
    </submittedName>
    <submittedName>
        <fullName evidence="7">N-acyl homoserine lactonase family protein</fullName>
    </submittedName>
</protein>
<dbReference type="RefSeq" id="WP_064568773.1">
    <property type="nucleotide sequence ID" value="NZ_CP014007.2"/>
</dbReference>
<dbReference type="GO" id="GO:0046872">
    <property type="term" value="F:metal ion binding"/>
    <property type="evidence" value="ECO:0007669"/>
    <property type="project" value="UniProtKB-KW"/>
</dbReference>
<feature type="domain" description="Metallo-beta-lactamase" evidence="6">
    <location>
        <begin position="34"/>
        <end position="247"/>
    </location>
</feature>
<evidence type="ECO:0000313" key="9">
    <source>
        <dbReference type="Proteomes" id="UP000078227"/>
    </source>
</evidence>
<name>A0AA94H6B8_9ENTR</name>
<dbReference type="InterPro" id="IPR051013">
    <property type="entry name" value="MBL_superfamily_lactonases"/>
</dbReference>
<dbReference type="GO" id="GO:0016787">
    <property type="term" value="F:hydrolase activity"/>
    <property type="evidence" value="ECO:0007669"/>
    <property type="project" value="UniProtKB-KW"/>
</dbReference>
<keyword evidence="9" id="KW-1185">Reference proteome</keyword>
<dbReference type="Gene3D" id="3.60.15.10">
    <property type="entry name" value="Ribonuclease Z/Hydroxyacylglutathione hydrolase-like"/>
    <property type="match status" value="1"/>
</dbReference>
<dbReference type="Pfam" id="PF00753">
    <property type="entry name" value="Lactamase_B"/>
    <property type="match status" value="1"/>
</dbReference>